<evidence type="ECO:0000256" key="1">
    <source>
        <dbReference type="SAM" id="MobiDB-lite"/>
    </source>
</evidence>
<accession>A0A716SXE9</accession>
<proteinExistence type="predicted"/>
<evidence type="ECO:0000313" key="2">
    <source>
        <dbReference type="EMBL" id="HAD5564164.1"/>
    </source>
</evidence>
<reference evidence="2" key="1">
    <citation type="journal article" date="2018" name="Genome Biol.">
        <title>SKESA: strategic k-mer extension for scrupulous assemblies.</title>
        <authorList>
            <person name="Souvorov A."/>
            <person name="Agarwala R."/>
            <person name="Lipman D.J."/>
        </authorList>
    </citation>
    <scope>NUCLEOTIDE SEQUENCE</scope>
    <source>
        <strain evidence="2">CT18</strain>
    </source>
</reference>
<reference evidence="2" key="2">
    <citation type="submission" date="2019-01" db="EMBL/GenBank/DDBJ databases">
        <authorList>
            <consortium name="NCBI Pathogen Detection Project"/>
        </authorList>
    </citation>
    <scope>NUCLEOTIDE SEQUENCE</scope>
    <source>
        <strain evidence="2">CT18</strain>
    </source>
</reference>
<name>A0A716SXE9_SALTI</name>
<protein>
    <submittedName>
        <fullName evidence="2">Uncharacterized protein</fullName>
    </submittedName>
</protein>
<organism evidence="2">
    <name type="scientific">Salmonella enterica subsp. enterica serovar Typhi str. CT18</name>
    <dbReference type="NCBI Taxonomy" id="220341"/>
    <lineage>
        <taxon>Bacteria</taxon>
        <taxon>Pseudomonadati</taxon>
        <taxon>Pseudomonadota</taxon>
        <taxon>Gammaproteobacteria</taxon>
        <taxon>Enterobacterales</taxon>
        <taxon>Enterobacteriaceae</taxon>
        <taxon>Salmonella</taxon>
    </lineage>
</organism>
<feature type="region of interest" description="Disordered" evidence="1">
    <location>
        <begin position="43"/>
        <end position="65"/>
    </location>
</feature>
<feature type="compositionally biased region" description="Basic and acidic residues" evidence="1">
    <location>
        <begin position="49"/>
        <end position="65"/>
    </location>
</feature>
<dbReference type="EMBL" id="DAAPDQ010000018">
    <property type="protein sequence ID" value="HAD5564164.1"/>
    <property type="molecule type" value="Genomic_DNA"/>
</dbReference>
<gene>
    <name evidence="2" type="ORF">G1V04_18105</name>
</gene>
<comment type="caution">
    <text evidence="2">The sequence shown here is derived from an EMBL/GenBank/DDBJ whole genome shotgun (WGS) entry which is preliminary data.</text>
</comment>
<sequence length="87" mass="10222">MDKKQLEKEILEKTQELIRARANYDSAQGELLDELKADCERSGGSMAQEARREALQEELRNRRDSAEATLKRYEKDFSELIKKYQDL</sequence>
<dbReference type="AlphaFoldDB" id="A0A716SXE9"/>